<dbReference type="EMBL" id="CAMXCT020006468">
    <property type="protein sequence ID" value="CAL1168034.1"/>
    <property type="molecule type" value="Genomic_DNA"/>
</dbReference>
<dbReference type="PROSITE" id="PS51883">
    <property type="entry name" value="OBG"/>
    <property type="match status" value="1"/>
</dbReference>
<dbReference type="OrthoDB" id="347018at2759"/>
<dbReference type="SUPFAM" id="SSF82051">
    <property type="entry name" value="Obg GTP-binding protein N-terminal domain"/>
    <property type="match status" value="1"/>
</dbReference>
<dbReference type="PANTHER" id="PTHR11702">
    <property type="entry name" value="DEVELOPMENTALLY REGULATED GTP-BINDING PROTEIN-RELATED"/>
    <property type="match status" value="1"/>
</dbReference>
<dbReference type="Proteomes" id="UP001152797">
    <property type="component" value="Unassembled WGS sequence"/>
</dbReference>
<accession>A0A9P1DSG1</accession>
<dbReference type="GO" id="GO:0042254">
    <property type="term" value="P:ribosome biogenesis"/>
    <property type="evidence" value="ECO:0007669"/>
    <property type="project" value="UniProtKB-UniRule"/>
</dbReference>
<dbReference type="InterPro" id="IPR036726">
    <property type="entry name" value="GTP1_OBG_dom_sf"/>
</dbReference>
<keyword evidence="5" id="KW-1185">Reference proteome</keyword>
<dbReference type="PANTHER" id="PTHR11702:SF31">
    <property type="entry name" value="MITOCHONDRIAL RIBOSOME-ASSOCIATED GTPASE 2"/>
    <property type="match status" value="1"/>
</dbReference>
<dbReference type="EMBL" id="CAMXCT030006468">
    <property type="protein sequence ID" value="CAL4801971.1"/>
    <property type="molecule type" value="Genomic_DNA"/>
</dbReference>
<evidence type="ECO:0000313" key="2">
    <source>
        <dbReference type="EMBL" id="CAI4014659.1"/>
    </source>
</evidence>
<dbReference type="AlphaFoldDB" id="A0A9P1DSG1"/>
<dbReference type="GO" id="GO:0003924">
    <property type="term" value="F:GTPase activity"/>
    <property type="evidence" value="ECO:0007669"/>
    <property type="project" value="InterPro"/>
</dbReference>
<name>A0A9P1DSG1_9DINO</name>
<dbReference type="GO" id="GO:0005525">
    <property type="term" value="F:GTP binding"/>
    <property type="evidence" value="ECO:0007669"/>
    <property type="project" value="InterPro"/>
</dbReference>
<evidence type="ECO:0000259" key="1">
    <source>
        <dbReference type="PROSITE" id="PS51883"/>
    </source>
</evidence>
<gene>
    <name evidence="2" type="ORF">C1SCF055_LOCUS39547</name>
</gene>
<dbReference type="InterPro" id="IPR006169">
    <property type="entry name" value="GTP1_OBG_dom"/>
</dbReference>
<dbReference type="Pfam" id="PF01018">
    <property type="entry name" value="GTP1_OBG"/>
    <property type="match status" value="1"/>
</dbReference>
<evidence type="ECO:0000313" key="4">
    <source>
        <dbReference type="EMBL" id="CAL4801971.1"/>
    </source>
</evidence>
<comment type="caution">
    <text evidence="2">The sequence shown here is derived from an EMBL/GenBank/DDBJ whole genome shotgun (WGS) entry which is preliminary data.</text>
</comment>
<reference evidence="3" key="2">
    <citation type="submission" date="2024-04" db="EMBL/GenBank/DDBJ databases">
        <authorList>
            <person name="Chen Y."/>
            <person name="Shah S."/>
            <person name="Dougan E. K."/>
            <person name="Thang M."/>
            <person name="Chan C."/>
        </authorList>
    </citation>
    <scope>NUCLEOTIDE SEQUENCE [LARGE SCALE GENOMIC DNA]</scope>
</reference>
<feature type="domain" description="Obg" evidence="1">
    <location>
        <begin position="165"/>
        <end position="290"/>
    </location>
</feature>
<evidence type="ECO:0000313" key="3">
    <source>
        <dbReference type="EMBL" id="CAL1168034.1"/>
    </source>
</evidence>
<reference evidence="2" key="1">
    <citation type="submission" date="2022-10" db="EMBL/GenBank/DDBJ databases">
        <authorList>
            <person name="Chen Y."/>
            <person name="Dougan E. K."/>
            <person name="Chan C."/>
            <person name="Rhodes N."/>
            <person name="Thang M."/>
        </authorList>
    </citation>
    <scope>NUCLEOTIDE SEQUENCE</scope>
</reference>
<sequence length="290" mass="31724">MDPETENCTQCGVRPVRPKSLLRKHGGATQRSLLSVTKHFAGAQLLKCPGFTIEASASRVPRHREAGVGIPISAEASTRRLRVGEFLKDVNAQVGAEAGGVSPYARKLRKTISAKAELTETTKRSPAVQDDVDMEMEFASRAQETLLKTGREHEKGVMIWNQPGWDYKDIAKIFVRSGKGGNGCKSFHREMNMPLMGPDGGDGGDGGHVYLQCHAPMSNTLKQFNAQTHYAAGNGLVGEGSSRKGKDGKDLILKVPPGTVVWVRERWVPGCENKSSWQVPFEKMLIRDEV</sequence>
<protein>
    <submittedName>
        <fullName evidence="4">GTPase Obg (GTP-binding protein Obg)</fullName>
    </submittedName>
</protein>
<dbReference type="InterPro" id="IPR045086">
    <property type="entry name" value="OBG_GTPase"/>
</dbReference>
<dbReference type="Gene3D" id="2.70.210.12">
    <property type="entry name" value="GTP1/OBG domain"/>
    <property type="match status" value="1"/>
</dbReference>
<proteinExistence type="predicted"/>
<evidence type="ECO:0000313" key="5">
    <source>
        <dbReference type="Proteomes" id="UP001152797"/>
    </source>
</evidence>
<organism evidence="2">
    <name type="scientific">Cladocopium goreaui</name>
    <dbReference type="NCBI Taxonomy" id="2562237"/>
    <lineage>
        <taxon>Eukaryota</taxon>
        <taxon>Sar</taxon>
        <taxon>Alveolata</taxon>
        <taxon>Dinophyceae</taxon>
        <taxon>Suessiales</taxon>
        <taxon>Symbiodiniaceae</taxon>
        <taxon>Cladocopium</taxon>
    </lineage>
</organism>
<dbReference type="EMBL" id="CAMXCT010006468">
    <property type="protein sequence ID" value="CAI4014659.1"/>
    <property type="molecule type" value="Genomic_DNA"/>
</dbReference>